<evidence type="ECO:0000313" key="3">
    <source>
        <dbReference type="Proteomes" id="UP000607653"/>
    </source>
</evidence>
<protein>
    <recommendedName>
        <fullName evidence="4">Secreted protein</fullName>
    </recommendedName>
</protein>
<comment type="caution">
    <text evidence="2">The sequence shown here is derived from an EMBL/GenBank/DDBJ whole genome shotgun (WGS) entry which is preliminary data.</text>
</comment>
<dbReference type="Proteomes" id="UP000607653">
    <property type="component" value="Unassembled WGS sequence"/>
</dbReference>
<keyword evidence="1" id="KW-0732">Signal</keyword>
<evidence type="ECO:0000256" key="1">
    <source>
        <dbReference type="SAM" id="SignalP"/>
    </source>
</evidence>
<feature type="chain" id="PRO_5032401493" description="Secreted protein" evidence="1">
    <location>
        <begin position="20"/>
        <end position="106"/>
    </location>
</feature>
<evidence type="ECO:0008006" key="4">
    <source>
        <dbReference type="Google" id="ProtNLM"/>
    </source>
</evidence>
<sequence>MWWSPIVTACPELGFRVSALPLRMMWMISFTSFDSSLVSFGSSLRVAICPSGFEGDCRSCNCEKPSSVCCFSVHKGICRNGKLGTGDGQLREEGFNKGLVLLQGWW</sequence>
<organism evidence="2 3">
    <name type="scientific">Nelumbo nucifera</name>
    <name type="common">Sacred lotus</name>
    <dbReference type="NCBI Taxonomy" id="4432"/>
    <lineage>
        <taxon>Eukaryota</taxon>
        <taxon>Viridiplantae</taxon>
        <taxon>Streptophyta</taxon>
        <taxon>Embryophyta</taxon>
        <taxon>Tracheophyta</taxon>
        <taxon>Spermatophyta</taxon>
        <taxon>Magnoliopsida</taxon>
        <taxon>Proteales</taxon>
        <taxon>Nelumbonaceae</taxon>
        <taxon>Nelumbo</taxon>
    </lineage>
</organism>
<accession>A0A822YC76</accession>
<evidence type="ECO:0000313" key="2">
    <source>
        <dbReference type="EMBL" id="DAD29121.1"/>
    </source>
</evidence>
<dbReference type="AlphaFoldDB" id="A0A822YC76"/>
<reference evidence="2 3" key="1">
    <citation type="journal article" date="2020" name="Mol. Biol. Evol.">
        <title>Distinct Expression and Methylation Patterns for Genes with Different Fates following a Single Whole-Genome Duplication in Flowering Plants.</title>
        <authorList>
            <person name="Shi T."/>
            <person name="Rahmani R.S."/>
            <person name="Gugger P.F."/>
            <person name="Wang M."/>
            <person name="Li H."/>
            <person name="Zhang Y."/>
            <person name="Li Z."/>
            <person name="Wang Q."/>
            <person name="Van de Peer Y."/>
            <person name="Marchal K."/>
            <person name="Chen J."/>
        </authorList>
    </citation>
    <scope>NUCLEOTIDE SEQUENCE [LARGE SCALE GENOMIC DNA]</scope>
    <source>
        <tissue evidence="2">Leaf</tissue>
    </source>
</reference>
<gene>
    <name evidence="2" type="ORF">HUJ06_030589</name>
</gene>
<dbReference type="EMBL" id="DUZY01000002">
    <property type="protein sequence ID" value="DAD29121.1"/>
    <property type="molecule type" value="Genomic_DNA"/>
</dbReference>
<name>A0A822YC76_NELNU</name>
<feature type="signal peptide" evidence="1">
    <location>
        <begin position="1"/>
        <end position="19"/>
    </location>
</feature>
<keyword evidence="3" id="KW-1185">Reference proteome</keyword>
<proteinExistence type="predicted"/>